<dbReference type="EMBL" id="PQIB02000012">
    <property type="protein sequence ID" value="RLM79793.1"/>
    <property type="molecule type" value="Genomic_DNA"/>
</dbReference>
<sequence length="79" mass="8215">MERSCELLLLALLVAAMAASLPLALAYDPSPLQDFCVADAASAGKQSTLPQPAQLLLETCVRSVAHGPLVLPSGPAWLM</sequence>
<evidence type="ECO:0000313" key="2">
    <source>
        <dbReference type="EMBL" id="RLM79793.1"/>
    </source>
</evidence>
<gene>
    <name evidence="2" type="ORF">C2845_PM12G03790</name>
</gene>
<evidence type="ECO:0000313" key="3">
    <source>
        <dbReference type="Proteomes" id="UP000275267"/>
    </source>
</evidence>
<protein>
    <submittedName>
        <fullName evidence="2">Uncharacterized protein</fullName>
    </submittedName>
</protein>
<reference evidence="3" key="1">
    <citation type="journal article" date="2019" name="Nat. Commun.">
        <title>The genome of broomcorn millet.</title>
        <authorList>
            <person name="Zou C."/>
            <person name="Miki D."/>
            <person name="Li D."/>
            <person name="Tang Q."/>
            <person name="Xiao L."/>
            <person name="Rajput S."/>
            <person name="Deng P."/>
            <person name="Jia W."/>
            <person name="Huang R."/>
            <person name="Zhang M."/>
            <person name="Sun Y."/>
            <person name="Hu J."/>
            <person name="Fu X."/>
            <person name="Schnable P.S."/>
            <person name="Li F."/>
            <person name="Zhang H."/>
            <person name="Feng B."/>
            <person name="Zhu X."/>
            <person name="Liu R."/>
            <person name="Schnable J.C."/>
            <person name="Zhu J.-K."/>
            <person name="Zhang H."/>
        </authorList>
    </citation>
    <scope>NUCLEOTIDE SEQUENCE [LARGE SCALE GENOMIC DNA]</scope>
</reference>
<organism evidence="2 3">
    <name type="scientific">Panicum miliaceum</name>
    <name type="common">Proso millet</name>
    <name type="synonym">Broomcorn millet</name>
    <dbReference type="NCBI Taxonomy" id="4540"/>
    <lineage>
        <taxon>Eukaryota</taxon>
        <taxon>Viridiplantae</taxon>
        <taxon>Streptophyta</taxon>
        <taxon>Embryophyta</taxon>
        <taxon>Tracheophyta</taxon>
        <taxon>Spermatophyta</taxon>
        <taxon>Magnoliopsida</taxon>
        <taxon>Liliopsida</taxon>
        <taxon>Poales</taxon>
        <taxon>Poaceae</taxon>
        <taxon>PACMAD clade</taxon>
        <taxon>Panicoideae</taxon>
        <taxon>Panicodae</taxon>
        <taxon>Paniceae</taxon>
        <taxon>Panicinae</taxon>
        <taxon>Panicum</taxon>
        <taxon>Panicum sect. Panicum</taxon>
    </lineage>
</organism>
<proteinExistence type="predicted"/>
<keyword evidence="1" id="KW-0732">Signal</keyword>
<dbReference type="AlphaFoldDB" id="A0A3L6QGE3"/>
<comment type="caution">
    <text evidence="2">The sequence shown here is derived from an EMBL/GenBank/DDBJ whole genome shotgun (WGS) entry which is preliminary data.</text>
</comment>
<feature type="chain" id="PRO_5017950400" evidence="1">
    <location>
        <begin position="27"/>
        <end position="79"/>
    </location>
</feature>
<accession>A0A3L6QGE3</accession>
<keyword evidence="3" id="KW-1185">Reference proteome</keyword>
<feature type="signal peptide" evidence="1">
    <location>
        <begin position="1"/>
        <end position="26"/>
    </location>
</feature>
<name>A0A3L6QGE3_PANMI</name>
<evidence type="ECO:0000256" key="1">
    <source>
        <dbReference type="SAM" id="SignalP"/>
    </source>
</evidence>
<dbReference type="Proteomes" id="UP000275267">
    <property type="component" value="Unassembled WGS sequence"/>
</dbReference>